<dbReference type="RefSeq" id="WP_213892806.1">
    <property type="nucleotide sequence ID" value="NZ_JACGEA010000045.1"/>
</dbReference>
<feature type="transmembrane region" description="Helical" evidence="1">
    <location>
        <begin position="12"/>
        <end position="35"/>
    </location>
</feature>
<evidence type="ECO:0000256" key="1">
    <source>
        <dbReference type="SAM" id="Phobius"/>
    </source>
</evidence>
<keyword evidence="1" id="KW-1133">Transmembrane helix</keyword>
<protein>
    <submittedName>
        <fullName evidence="2">Uncharacterized protein</fullName>
    </submittedName>
</protein>
<dbReference type="AlphaFoldDB" id="A0AA36UX77"/>
<accession>A0AA36UX77</accession>
<dbReference type="EMBL" id="AAXMUW010000121">
    <property type="protein sequence ID" value="EGQ9138293.1"/>
    <property type="molecule type" value="Genomic_DNA"/>
</dbReference>
<dbReference type="Proteomes" id="UP000714625">
    <property type="component" value="Unassembled WGS sequence"/>
</dbReference>
<organism evidence="2 3">
    <name type="scientific">Vibrio alginolyticus</name>
    <dbReference type="NCBI Taxonomy" id="663"/>
    <lineage>
        <taxon>Bacteria</taxon>
        <taxon>Pseudomonadati</taxon>
        <taxon>Pseudomonadota</taxon>
        <taxon>Gammaproteobacteria</taxon>
        <taxon>Vibrionales</taxon>
        <taxon>Vibrionaceae</taxon>
        <taxon>Vibrio</taxon>
    </lineage>
</organism>
<keyword evidence="1" id="KW-0812">Transmembrane</keyword>
<evidence type="ECO:0000313" key="3">
    <source>
        <dbReference type="Proteomes" id="UP000714625"/>
    </source>
</evidence>
<evidence type="ECO:0000313" key="2">
    <source>
        <dbReference type="EMBL" id="EGQ9138293.1"/>
    </source>
</evidence>
<sequence length="180" mass="20868">MEPEVQSTVLNYTPLITASLGVLGTLLGVMVTSFVNHQRSKLEHKNTLELKNIEFKRTKLEELHLLFQKWEIDLQGMCLVFIPVYKGANTAENAMKLSTENRLQEKGDFQKLQTILQLHFPELFEEFGNLIKLRDDVLDYCRENRSFKRPKLDELIKAQEAFDNKAKELKVLMAQQASEL</sequence>
<proteinExistence type="predicted"/>
<gene>
    <name evidence="2" type="ORF">GHY86_24670</name>
</gene>
<comment type="caution">
    <text evidence="2">The sequence shown here is derived from an EMBL/GenBank/DDBJ whole genome shotgun (WGS) entry which is preliminary data.</text>
</comment>
<reference evidence="2" key="1">
    <citation type="submission" date="2019-11" db="EMBL/GenBank/DDBJ databases">
        <authorList>
            <consortium name="PulseNet: The National Subtyping Network for Foodborne Disease Surveillance"/>
            <person name="Tarr C.L."/>
            <person name="Trees E."/>
            <person name="Katz L.S."/>
            <person name="Carleton-Romer H.A."/>
            <person name="Stroika S."/>
            <person name="Kucerova Z."/>
            <person name="Roache K.F."/>
            <person name="Sabol A.L."/>
            <person name="Besser J."/>
            <person name="Gerner-Smidt P."/>
        </authorList>
    </citation>
    <scope>NUCLEOTIDE SEQUENCE</scope>
    <source>
        <strain evidence="2">PNUSAV001129</strain>
    </source>
</reference>
<name>A0AA36UX77_VIBAL</name>
<keyword evidence="1" id="KW-0472">Membrane</keyword>